<protein>
    <recommendedName>
        <fullName evidence="1">RecA family profile 1 domain-containing protein</fullName>
    </recommendedName>
</protein>
<name>A0A2P2JX57_RHIMU</name>
<feature type="domain" description="RecA family profile 1" evidence="1">
    <location>
        <begin position="25"/>
        <end position="251"/>
    </location>
</feature>
<organism evidence="2">
    <name type="scientific">Rhizophora mucronata</name>
    <name type="common">Asiatic mangrove</name>
    <dbReference type="NCBI Taxonomy" id="61149"/>
    <lineage>
        <taxon>Eukaryota</taxon>
        <taxon>Viridiplantae</taxon>
        <taxon>Streptophyta</taxon>
        <taxon>Embryophyta</taxon>
        <taxon>Tracheophyta</taxon>
        <taxon>Spermatophyta</taxon>
        <taxon>Magnoliopsida</taxon>
        <taxon>eudicotyledons</taxon>
        <taxon>Gunneridae</taxon>
        <taxon>Pentapetalae</taxon>
        <taxon>rosids</taxon>
        <taxon>fabids</taxon>
        <taxon>Malpighiales</taxon>
        <taxon>Rhizophoraceae</taxon>
        <taxon>Rhizophora</taxon>
    </lineage>
</organism>
<dbReference type="InterPro" id="IPR027417">
    <property type="entry name" value="P-loop_NTPase"/>
</dbReference>
<accession>A0A2P2JX57</accession>
<evidence type="ECO:0000313" key="2">
    <source>
        <dbReference type="EMBL" id="MBW98040.1"/>
    </source>
</evidence>
<dbReference type="GO" id="GO:0005657">
    <property type="term" value="C:replication fork"/>
    <property type="evidence" value="ECO:0007669"/>
    <property type="project" value="InterPro"/>
</dbReference>
<reference evidence="2" key="1">
    <citation type="submission" date="2018-02" db="EMBL/GenBank/DDBJ databases">
        <title>Rhizophora mucronata_Transcriptome.</title>
        <authorList>
            <person name="Meera S.P."/>
            <person name="Sreeshan A."/>
            <person name="Augustine A."/>
        </authorList>
    </citation>
    <scope>NUCLEOTIDE SEQUENCE</scope>
    <source>
        <tissue evidence="2">Leaf</tissue>
    </source>
</reference>
<dbReference type="InterPro" id="IPR020588">
    <property type="entry name" value="RecA_ATP-bd"/>
</dbReference>
<dbReference type="PANTHER" id="PTHR46644:SF2">
    <property type="entry name" value="DNA REPAIR PROTEIN XRCC2"/>
    <property type="match status" value="1"/>
</dbReference>
<dbReference type="GO" id="GO:0003677">
    <property type="term" value="F:DNA binding"/>
    <property type="evidence" value="ECO:0007669"/>
    <property type="project" value="InterPro"/>
</dbReference>
<dbReference type="GO" id="GO:0033063">
    <property type="term" value="C:Rad51B-Rad51C-Rad51D-XRCC2 complex"/>
    <property type="evidence" value="ECO:0007669"/>
    <property type="project" value="InterPro"/>
</dbReference>
<dbReference type="GO" id="GO:0005524">
    <property type="term" value="F:ATP binding"/>
    <property type="evidence" value="ECO:0007669"/>
    <property type="project" value="InterPro"/>
</dbReference>
<dbReference type="EMBL" id="GGEC01017557">
    <property type="protein sequence ID" value="MBW98040.1"/>
    <property type="molecule type" value="Transcribed_RNA"/>
</dbReference>
<dbReference type="SUPFAM" id="SSF52540">
    <property type="entry name" value="P-loop containing nucleoside triphosphate hydrolases"/>
    <property type="match status" value="1"/>
</dbReference>
<sequence length="353" mass="39839">MSGVKMALEVEAWIDGDESAKDMLSRVVLTEKRPLLLLPLRGFPLRPGNVVELVGPSPSAKTHILMQAAIDCILPEEWNGVHYGGLGRLVMFIDLDCRFDVLRLSHMLKNRIMEANGSSNNVDHDKSGVTICNGRVESRPTTAFDDKLFVACMRRFLHVRCYDSLEFLSVLKTLNYHLQKEREAQGTSVHLLMIDSIGAFHWVDRATTSLHPGYKSRNGLSLQNVFENVVQEIKKVQLLHSVLVIATKATILGVGDRYTANDAKWNRKRPFSLHTTPTSGKVLHDVQQNLHREYMPTAWQSFVTHRVLLRAKDDCASVSKCRNQSIFTSEWLLPLLTSVENFMVKEAGVFSDL</sequence>
<proteinExistence type="predicted"/>
<dbReference type="PANTHER" id="PTHR46644">
    <property type="entry name" value="DNA REPAIR PROTEIN XRCC2"/>
    <property type="match status" value="1"/>
</dbReference>
<dbReference type="InterPro" id="IPR030547">
    <property type="entry name" value="XRCC2"/>
</dbReference>
<dbReference type="AlphaFoldDB" id="A0A2P2JX57"/>
<dbReference type="GO" id="GO:0000724">
    <property type="term" value="P:double-strand break repair via homologous recombination"/>
    <property type="evidence" value="ECO:0007669"/>
    <property type="project" value="InterPro"/>
</dbReference>
<dbReference type="Gene3D" id="3.40.50.300">
    <property type="entry name" value="P-loop containing nucleotide triphosphate hydrolases"/>
    <property type="match status" value="1"/>
</dbReference>
<dbReference type="CDD" id="cd19490">
    <property type="entry name" value="XRCC2"/>
    <property type="match status" value="1"/>
</dbReference>
<dbReference type="PROSITE" id="PS50162">
    <property type="entry name" value="RECA_2"/>
    <property type="match status" value="1"/>
</dbReference>
<evidence type="ECO:0000259" key="1">
    <source>
        <dbReference type="PROSITE" id="PS50162"/>
    </source>
</evidence>
<dbReference type="GO" id="GO:0140664">
    <property type="term" value="F:ATP-dependent DNA damage sensor activity"/>
    <property type="evidence" value="ECO:0007669"/>
    <property type="project" value="InterPro"/>
</dbReference>